<evidence type="ECO:0000313" key="2">
    <source>
        <dbReference type="EMBL" id="GBO13847.1"/>
    </source>
</evidence>
<proteinExistence type="predicted"/>
<dbReference type="EMBL" id="BGPR01038078">
    <property type="protein sequence ID" value="GBO13847.1"/>
    <property type="molecule type" value="Genomic_DNA"/>
</dbReference>
<gene>
    <name evidence="2" type="ORF">AVEN_250332_1</name>
</gene>
<reference evidence="2 3" key="1">
    <citation type="journal article" date="2019" name="Sci. Rep.">
        <title>Orb-weaving spider Araneus ventricosus genome elucidates the spidroin gene catalogue.</title>
        <authorList>
            <person name="Kono N."/>
            <person name="Nakamura H."/>
            <person name="Ohtoshi R."/>
            <person name="Moran D.A.P."/>
            <person name="Shinohara A."/>
            <person name="Yoshida Y."/>
            <person name="Fujiwara M."/>
            <person name="Mori M."/>
            <person name="Tomita M."/>
            <person name="Arakawa K."/>
        </authorList>
    </citation>
    <scope>NUCLEOTIDE SEQUENCE [LARGE SCALE GENOMIC DNA]</scope>
</reference>
<comment type="caution">
    <text evidence="2">The sequence shown here is derived from an EMBL/GenBank/DDBJ whole genome shotgun (WGS) entry which is preliminary data.</text>
</comment>
<evidence type="ECO:0000256" key="1">
    <source>
        <dbReference type="SAM" id="MobiDB-lite"/>
    </source>
</evidence>
<keyword evidence="3" id="KW-1185">Reference proteome</keyword>
<feature type="compositionally biased region" description="Polar residues" evidence="1">
    <location>
        <begin position="11"/>
        <end position="23"/>
    </location>
</feature>
<feature type="compositionally biased region" description="Polar residues" evidence="1">
    <location>
        <begin position="31"/>
        <end position="42"/>
    </location>
</feature>
<protein>
    <submittedName>
        <fullName evidence="2">Uncharacterized protein</fullName>
    </submittedName>
</protein>
<organism evidence="2 3">
    <name type="scientific">Araneus ventricosus</name>
    <name type="common">Orbweaver spider</name>
    <name type="synonym">Epeira ventricosa</name>
    <dbReference type="NCBI Taxonomy" id="182803"/>
    <lineage>
        <taxon>Eukaryota</taxon>
        <taxon>Metazoa</taxon>
        <taxon>Ecdysozoa</taxon>
        <taxon>Arthropoda</taxon>
        <taxon>Chelicerata</taxon>
        <taxon>Arachnida</taxon>
        <taxon>Araneae</taxon>
        <taxon>Araneomorphae</taxon>
        <taxon>Entelegynae</taxon>
        <taxon>Araneoidea</taxon>
        <taxon>Araneidae</taxon>
        <taxon>Araneus</taxon>
    </lineage>
</organism>
<dbReference type="Proteomes" id="UP000499080">
    <property type="component" value="Unassembled WGS sequence"/>
</dbReference>
<dbReference type="AlphaFoldDB" id="A0A4Y2UQL9"/>
<feature type="region of interest" description="Disordered" evidence="1">
    <location>
        <begin position="1"/>
        <end position="42"/>
    </location>
</feature>
<evidence type="ECO:0000313" key="3">
    <source>
        <dbReference type="Proteomes" id="UP000499080"/>
    </source>
</evidence>
<name>A0A4Y2UQL9_ARAVE</name>
<sequence length="125" mass="14136">MRITRHRISSQRKPPSKESQYNIEHQEASSKRNFMLSTPNRSRINATTVPLEGYLQHPSKSQVFPSSVPKTRNHICNGTCLITNLRDLILEQSIAVVMARWEALRTAPPSPPLPAHFILPSPQTT</sequence>
<accession>A0A4Y2UQL9</accession>
<feature type="compositionally biased region" description="Basic residues" evidence="1">
    <location>
        <begin position="1"/>
        <end position="10"/>
    </location>
</feature>